<keyword evidence="4" id="KW-0648">Protein biosynthesis</keyword>
<dbReference type="InterPro" id="IPR016024">
    <property type="entry name" value="ARM-type_fold"/>
</dbReference>
<organism evidence="6 7">
    <name type="scientific">Colocasia esculenta</name>
    <name type="common">Wild taro</name>
    <name type="synonym">Arum esculentum</name>
    <dbReference type="NCBI Taxonomy" id="4460"/>
    <lineage>
        <taxon>Eukaryota</taxon>
        <taxon>Viridiplantae</taxon>
        <taxon>Streptophyta</taxon>
        <taxon>Embryophyta</taxon>
        <taxon>Tracheophyta</taxon>
        <taxon>Spermatophyta</taxon>
        <taxon>Magnoliopsida</taxon>
        <taxon>Liliopsida</taxon>
        <taxon>Araceae</taxon>
        <taxon>Aroideae</taxon>
        <taxon>Colocasieae</taxon>
        <taxon>Colocasia</taxon>
    </lineage>
</organism>
<evidence type="ECO:0000256" key="3">
    <source>
        <dbReference type="ARBA" id="ARBA00022845"/>
    </source>
</evidence>
<evidence type="ECO:0000256" key="1">
    <source>
        <dbReference type="ARBA" id="ARBA00005775"/>
    </source>
</evidence>
<protein>
    <recommendedName>
        <fullName evidence="5">MI domain-containing protein</fullName>
    </recommendedName>
</protein>
<dbReference type="GO" id="GO:0016281">
    <property type="term" value="C:eukaryotic translation initiation factor 4F complex"/>
    <property type="evidence" value="ECO:0007669"/>
    <property type="project" value="TreeGrafter"/>
</dbReference>
<dbReference type="InterPro" id="IPR003891">
    <property type="entry name" value="Initiation_fac_eIF4g_MI"/>
</dbReference>
<dbReference type="PANTHER" id="PTHR23253">
    <property type="entry name" value="EUKARYOTIC TRANSLATION INITIATION FACTOR 4 GAMMA"/>
    <property type="match status" value="1"/>
</dbReference>
<dbReference type="OrthoDB" id="514777at2759"/>
<evidence type="ECO:0000259" key="5">
    <source>
        <dbReference type="PROSITE" id="PS51366"/>
    </source>
</evidence>
<accession>A0A843TRM5</accession>
<evidence type="ECO:0000313" key="7">
    <source>
        <dbReference type="Proteomes" id="UP000652761"/>
    </source>
</evidence>
<name>A0A843TRM5_COLES</name>
<dbReference type="GO" id="GO:0003729">
    <property type="term" value="F:mRNA binding"/>
    <property type="evidence" value="ECO:0007669"/>
    <property type="project" value="TreeGrafter"/>
</dbReference>
<dbReference type="GO" id="GO:0006417">
    <property type="term" value="P:regulation of translation"/>
    <property type="evidence" value="ECO:0007669"/>
    <property type="project" value="UniProtKB-KW"/>
</dbReference>
<evidence type="ECO:0000256" key="4">
    <source>
        <dbReference type="ARBA" id="ARBA00022917"/>
    </source>
</evidence>
<dbReference type="PANTHER" id="PTHR23253:SF9">
    <property type="entry name" value="EUKARYOTIC TRANSLATION INITIATION FACTOR 4 GAMMA 2"/>
    <property type="match status" value="1"/>
</dbReference>
<dbReference type="EMBL" id="NMUH01000240">
    <property type="protein sequence ID" value="MQL75202.1"/>
    <property type="molecule type" value="Genomic_DNA"/>
</dbReference>
<proteinExistence type="inferred from homology"/>
<dbReference type="Pfam" id="PF02847">
    <property type="entry name" value="MA3"/>
    <property type="match status" value="1"/>
</dbReference>
<keyword evidence="7" id="KW-1185">Reference proteome</keyword>
<dbReference type="AlphaFoldDB" id="A0A843TRM5"/>
<sequence>MVSLWVTDSFERKDVDRESLAKLLVSLSKPQDSLLTQGQLIQGFESVLFSLEDTVTDAPRAAEFLGGIFAKVILADAISLKEIGRLIQHGGEEPGRLLVIGLASEVLGSTLDNIKTQKGDTVFNEIRLSFNLQLEDFQPPHPIKSRKLDAFL</sequence>
<gene>
    <name evidence="6" type="ORF">Taro_007560</name>
</gene>
<keyword evidence="2" id="KW-0396">Initiation factor</keyword>
<dbReference type="GO" id="GO:0003743">
    <property type="term" value="F:translation initiation factor activity"/>
    <property type="evidence" value="ECO:0007669"/>
    <property type="project" value="UniProtKB-KW"/>
</dbReference>
<keyword evidence="3" id="KW-0810">Translation regulation</keyword>
<evidence type="ECO:0000256" key="2">
    <source>
        <dbReference type="ARBA" id="ARBA00022540"/>
    </source>
</evidence>
<dbReference type="FunFam" id="1.25.40.180:FF:000034">
    <property type="entry name" value="Eukaryotic translation initiation factor 4G"/>
    <property type="match status" value="1"/>
</dbReference>
<dbReference type="Proteomes" id="UP000652761">
    <property type="component" value="Unassembled WGS sequence"/>
</dbReference>
<dbReference type="PROSITE" id="PS51366">
    <property type="entry name" value="MI"/>
    <property type="match status" value="1"/>
</dbReference>
<dbReference type="Gene3D" id="1.25.40.180">
    <property type="match status" value="1"/>
</dbReference>
<evidence type="ECO:0000313" key="6">
    <source>
        <dbReference type="EMBL" id="MQL75202.1"/>
    </source>
</evidence>
<feature type="domain" description="MI" evidence="5">
    <location>
        <begin position="1"/>
        <end position="88"/>
    </location>
</feature>
<comment type="similarity">
    <text evidence="1">Belongs to the eukaryotic initiation factor 4G family.</text>
</comment>
<reference evidence="6" key="1">
    <citation type="submission" date="2017-07" db="EMBL/GenBank/DDBJ databases">
        <title>Taro Niue Genome Assembly and Annotation.</title>
        <authorList>
            <person name="Atibalentja N."/>
            <person name="Keating K."/>
            <person name="Fields C.J."/>
        </authorList>
    </citation>
    <scope>NUCLEOTIDE SEQUENCE</scope>
    <source>
        <strain evidence="6">Niue_2</strain>
        <tissue evidence="6">Leaf</tissue>
    </source>
</reference>
<dbReference type="SUPFAM" id="SSF48371">
    <property type="entry name" value="ARM repeat"/>
    <property type="match status" value="1"/>
</dbReference>
<comment type="caution">
    <text evidence="6">The sequence shown here is derived from an EMBL/GenBank/DDBJ whole genome shotgun (WGS) entry which is preliminary data.</text>
</comment>